<keyword evidence="6" id="KW-0539">Nucleus</keyword>
<feature type="domain" description="Myb-like" evidence="8">
    <location>
        <begin position="167"/>
        <end position="218"/>
    </location>
</feature>
<keyword evidence="3" id="KW-0805">Transcription regulation</keyword>
<evidence type="ECO:0000313" key="12">
    <source>
        <dbReference type="Proteomes" id="UP000001555"/>
    </source>
</evidence>
<dbReference type="Pfam" id="PF09316">
    <property type="entry name" value="Cmyb_C"/>
    <property type="match status" value="1"/>
</dbReference>
<dbReference type="EnsemblMetazoa" id="ISCW012531-RA">
    <property type="protein sequence ID" value="ISCW012531-PA"/>
    <property type="gene ID" value="ISCW012531"/>
</dbReference>
<accession>B7QFM2</accession>
<dbReference type="AlphaFoldDB" id="B7QFM2"/>
<dbReference type="Proteomes" id="UP000001555">
    <property type="component" value="Unassembled WGS sequence"/>
</dbReference>
<dbReference type="InterPro" id="IPR050560">
    <property type="entry name" value="MYB_TF"/>
</dbReference>
<feature type="region of interest" description="Disordered" evidence="7">
    <location>
        <begin position="657"/>
        <end position="684"/>
    </location>
</feature>
<feature type="domain" description="Myb-like" evidence="8">
    <location>
        <begin position="253"/>
        <end position="298"/>
    </location>
</feature>
<dbReference type="EMBL" id="ABJB010434685">
    <property type="status" value="NOT_ANNOTATED_CDS"/>
    <property type="molecule type" value="Genomic_DNA"/>
</dbReference>
<dbReference type="InterPro" id="IPR001005">
    <property type="entry name" value="SANT/Myb"/>
</dbReference>
<evidence type="ECO:0000256" key="6">
    <source>
        <dbReference type="ARBA" id="ARBA00023242"/>
    </source>
</evidence>
<dbReference type="EMBL" id="ABJB010188566">
    <property type="status" value="NOT_ANNOTATED_CDS"/>
    <property type="molecule type" value="Genomic_DNA"/>
</dbReference>
<dbReference type="GO" id="GO:0000978">
    <property type="term" value="F:RNA polymerase II cis-regulatory region sequence-specific DNA binding"/>
    <property type="evidence" value="ECO:0000318"/>
    <property type="project" value="GO_Central"/>
</dbReference>
<dbReference type="OrthoDB" id="2143914at2759"/>
<dbReference type="GO" id="GO:0045944">
    <property type="term" value="P:positive regulation of transcription by RNA polymerase II"/>
    <property type="evidence" value="ECO:0000318"/>
    <property type="project" value="GO_Central"/>
</dbReference>
<keyword evidence="5" id="KW-0804">Transcription</keyword>
<dbReference type="PaxDb" id="6945-B7QFM2"/>
<evidence type="ECO:0000256" key="2">
    <source>
        <dbReference type="ARBA" id="ARBA00022737"/>
    </source>
</evidence>
<evidence type="ECO:0007829" key="13">
    <source>
        <dbReference type="PeptideAtlas" id="B7QFM2"/>
    </source>
</evidence>
<dbReference type="Gene3D" id="1.10.10.60">
    <property type="entry name" value="Homeodomain-like"/>
    <property type="match status" value="2"/>
</dbReference>
<feature type="region of interest" description="Disordered" evidence="7">
    <location>
        <begin position="82"/>
        <end position="179"/>
    </location>
</feature>
<sequence length="891" mass="97823">METEQLGNAESRGCEERREGSHVRLSEDAEGQMAWRRRPVWFPVSKSLIHALSLPKVLVSLPRSPSLGVGSAVVPLGSNCPFISASPPKPSRVVRSRRVKLEPRSSDDDDEDDDDDTSSSSSSCSASASNDDSGWRGARGARLPHAGAPTTAATSSATRGSASGGPRKALNRGRWGKDEDDRLKRSVQLHGTQDWATVALCFPDRSDVQCQQRWHKVVNPDLVKGSWSKEASRVQAPCTPDDGSFGRWHNHLNPAIKKSAWTEHEERVIFDYHRLWGNQWAKIAKLLPGRSASEHRGKPQLPPIKSEPKTPIKQEFVMEFHEAPEYPPYVAIVPESVVTVTTEEEAPQMQLLWQQEEFRVALAPVSSADAAPRADCMPGAENRRRSGNGAEYIDINDILSPLNDINVEELESATTQSPDGLSASNGSFGRLTVLELTDGTRVVPHVTPIKFTALCKKEMTGSGDNEDLGKESGIASVAETPVVSSTSQCSNGSRLETPLILRRGKRRRRHSSQSHDGGYSHSEADSTTYEEGALHEPVEIVSLELLQYSTLLPGRGASSANPAAHPVKREHDEYVVGVMDSFPRHLRDEHDLFIGARGAPHNCGSATPRKSLPFSPSQFLNNPNIEQCTHGNRTSTPVRRNRARLSAPVLHNFVLQDSADESDAMRTPTPKRRGEEYSPRTPTPFKDALAELEKKGGPIRKAETPTLDDIRDLLGNVDGVVLSAEADYPVKKRANKENLSPSKRVRKALHQTWSTPGEIPVPGLTATGFAALDADPFMLPETPASSKSLLGDSSVLFSPPSIIRETLPEEVTASPNDAFIAVVPSRHKPRGHHQHLFSSRMVSLHSLSEATPHRWHPKLDKFSALVCGKTRDQVELTQQARQWLKPRSLNL</sequence>
<comment type="subcellular location">
    <subcellularLocation>
        <location evidence="1">Nucleus</location>
    </subcellularLocation>
</comment>
<feature type="compositionally biased region" description="Polar residues" evidence="7">
    <location>
        <begin position="482"/>
        <end position="494"/>
    </location>
</feature>
<dbReference type="EMBL" id="ABJB010106609">
    <property type="status" value="NOT_ANNOTATED_CDS"/>
    <property type="molecule type" value="Genomic_DNA"/>
</dbReference>
<keyword evidence="13" id="KW-1267">Proteomics identification</keyword>
<evidence type="ECO:0000256" key="7">
    <source>
        <dbReference type="SAM" id="MobiDB-lite"/>
    </source>
</evidence>
<dbReference type="VEuPathDB" id="VectorBase:ISCI012531"/>
<feature type="compositionally biased region" description="Low complexity" evidence="7">
    <location>
        <begin position="146"/>
        <end position="167"/>
    </location>
</feature>
<dbReference type="PANTHER" id="PTHR45614">
    <property type="entry name" value="MYB PROTEIN-RELATED"/>
    <property type="match status" value="1"/>
</dbReference>
<dbReference type="HOGENOM" id="CLU_015440_4_0_1"/>
<feature type="domain" description="HTH myb-type" evidence="9">
    <location>
        <begin position="253"/>
        <end position="292"/>
    </location>
</feature>
<evidence type="ECO:0000313" key="10">
    <source>
        <dbReference type="EMBL" id="EEC17641.1"/>
    </source>
</evidence>
<keyword evidence="4" id="KW-0238">DNA-binding</keyword>
<dbReference type="PROSITE" id="PS50090">
    <property type="entry name" value="MYB_LIKE"/>
    <property type="match status" value="2"/>
</dbReference>
<keyword evidence="12" id="KW-1185">Reference proteome</keyword>
<gene>
    <name evidence="10" type="ORF">IscW_ISCW012531</name>
</gene>
<protein>
    <submittedName>
        <fullName evidence="10 11">Transcription factor MYB, putative</fullName>
    </submittedName>
</protein>
<dbReference type="FunCoup" id="B7QFM2">
    <property type="interactions" value="551"/>
</dbReference>
<dbReference type="EMBL" id="ABJB011003576">
    <property type="status" value="NOT_ANNOTATED_CDS"/>
    <property type="molecule type" value="Genomic_DNA"/>
</dbReference>
<reference evidence="11" key="2">
    <citation type="submission" date="2020-05" db="UniProtKB">
        <authorList>
            <consortium name="EnsemblMetazoa"/>
        </authorList>
    </citation>
    <scope>IDENTIFICATION</scope>
    <source>
        <strain evidence="11">wikel</strain>
    </source>
</reference>
<dbReference type="EMBL" id="ABJB010035921">
    <property type="status" value="NOT_ANNOTATED_CDS"/>
    <property type="molecule type" value="Genomic_DNA"/>
</dbReference>
<dbReference type="InParanoid" id="B7QFM2"/>
<feature type="region of interest" description="Disordered" evidence="7">
    <location>
        <begin position="1"/>
        <end position="32"/>
    </location>
</feature>
<dbReference type="STRING" id="6945.B7QFM2"/>
<dbReference type="SMART" id="SM00717">
    <property type="entry name" value="SANT"/>
    <property type="match status" value="2"/>
</dbReference>
<organism>
    <name type="scientific">Ixodes scapularis</name>
    <name type="common">Black-legged tick</name>
    <name type="synonym">Deer tick</name>
    <dbReference type="NCBI Taxonomy" id="6945"/>
    <lineage>
        <taxon>Eukaryota</taxon>
        <taxon>Metazoa</taxon>
        <taxon>Ecdysozoa</taxon>
        <taxon>Arthropoda</taxon>
        <taxon>Chelicerata</taxon>
        <taxon>Arachnida</taxon>
        <taxon>Acari</taxon>
        <taxon>Parasitiformes</taxon>
        <taxon>Ixodida</taxon>
        <taxon>Ixodoidea</taxon>
        <taxon>Ixodidae</taxon>
        <taxon>Ixodinae</taxon>
        <taxon>Ixodes</taxon>
    </lineage>
</organism>
<evidence type="ECO:0000313" key="11">
    <source>
        <dbReference type="EnsemblMetazoa" id="ISCW012531-PA"/>
    </source>
</evidence>
<dbReference type="SUPFAM" id="SSF46689">
    <property type="entry name" value="Homeodomain-like"/>
    <property type="match status" value="2"/>
</dbReference>
<evidence type="ECO:0000256" key="3">
    <source>
        <dbReference type="ARBA" id="ARBA00023015"/>
    </source>
</evidence>
<dbReference type="InterPro" id="IPR015395">
    <property type="entry name" value="C-myb_C"/>
</dbReference>
<dbReference type="EMBL" id="ABJB010156678">
    <property type="status" value="NOT_ANNOTATED_CDS"/>
    <property type="molecule type" value="Genomic_DNA"/>
</dbReference>
<dbReference type="FunFam" id="1.10.10.60:FF:000016">
    <property type="entry name" value="Transcriptional activator Myb isoform A"/>
    <property type="match status" value="1"/>
</dbReference>
<dbReference type="EMBL" id="ABJB010244400">
    <property type="status" value="NOT_ANNOTATED_CDS"/>
    <property type="molecule type" value="Genomic_DNA"/>
</dbReference>
<reference evidence="10 12" key="1">
    <citation type="submission" date="2008-03" db="EMBL/GenBank/DDBJ databases">
        <title>Annotation of Ixodes scapularis.</title>
        <authorList>
            <consortium name="Ixodes scapularis Genome Project Consortium"/>
            <person name="Caler E."/>
            <person name="Hannick L.I."/>
            <person name="Bidwell S."/>
            <person name="Joardar V."/>
            <person name="Thiagarajan M."/>
            <person name="Amedeo P."/>
            <person name="Galinsky K.J."/>
            <person name="Schobel S."/>
            <person name="Inman J."/>
            <person name="Hostetler J."/>
            <person name="Miller J."/>
            <person name="Hammond M."/>
            <person name="Megy K."/>
            <person name="Lawson D."/>
            <person name="Kodira C."/>
            <person name="Sutton G."/>
            <person name="Meyer J."/>
            <person name="Hill C.A."/>
            <person name="Birren B."/>
            <person name="Nene V."/>
            <person name="Collins F."/>
            <person name="Alarcon-Chaidez F."/>
            <person name="Wikel S."/>
            <person name="Strausberg R."/>
        </authorList>
    </citation>
    <scope>NUCLEOTIDE SEQUENCE [LARGE SCALE GENOMIC DNA]</scope>
    <source>
        <strain evidence="12">Wikel</strain>
        <strain evidence="10">Wikel colony</strain>
    </source>
</reference>
<dbReference type="EMBL" id="ABJB010566533">
    <property type="status" value="NOT_ANNOTATED_CDS"/>
    <property type="molecule type" value="Genomic_DNA"/>
</dbReference>
<dbReference type="GO" id="GO:0000278">
    <property type="term" value="P:mitotic cell cycle"/>
    <property type="evidence" value="ECO:0000318"/>
    <property type="project" value="GO_Central"/>
</dbReference>
<dbReference type="VEuPathDB" id="VectorBase:ISCP_025044"/>
<dbReference type="EMBL" id="ABJB010025864">
    <property type="status" value="NOT_ANNOTATED_CDS"/>
    <property type="molecule type" value="Genomic_DNA"/>
</dbReference>
<dbReference type="EMBL" id="ABJB011140139">
    <property type="status" value="NOT_ANNOTATED_CDS"/>
    <property type="molecule type" value="Genomic_DNA"/>
</dbReference>
<feature type="compositionally biased region" description="Basic residues" evidence="7">
    <location>
        <begin position="502"/>
        <end position="512"/>
    </location>
</feature>
<dbReference type="InterPro" id="IPR009057">
    <property type="entry name" value="Homeodomain-like_sf"/>
</dbReference>
<feature type="domain" description="HTH myb-type" evidence="9">
    <location>
        <begin position="167"/>
        <end position="222"/>
    </location>
</feature>
<dbReference type="PANTHER" id="PTHR45614:SF25">
    <property type="entry name" value="MYB PROTEIN"/>
    <property type="match status" value="1"/>
</dbReference>
<proteinExistence type="evidence at protein level"/>
<name>B7QFM2_IXOSC</name>
<dbReference type="VEuPathDB" id="VectorBase:ISCW012531"/>
<dbReference type="CDD" id="cd00167">
    <property type="entry name" value="SANT"/>
    <property type="match status" value="2"/>
</dbReference>
<evidence type="ECO:0000256" key="5">
    <source>
        <dbReference type="ARBA" id="ARBA00023163"/>
    </source>
</evidence>
<feature type="region of interest" description="Disordered" evidence="7">
    <location>
        <begin position="481"/>
        <end position="531"/>
    </location>
</feature>
<dbReference type="InterPro" id="IPR017930">
    <property type="entry name" value="Myb_dom"/>
</dbReference>
<feature type="compositionally biased region" description="Basic and acidic residues" evidence="7">
    <location>
        <begin position="12"/>
        <end position="27"/>
    </location>
</feature>
<evidence type="ECO:0000256" key="1">
    <source>
        <dbReference type="ARBA" id="ARBA00004123"/>
    </source>
</evidence>
<dbReference type="GO" id="GO:0005634">
    <property type="term" value="C:nucleus"/>
    <property type="evidence" value="ECO:0000318"/>
    <property type="project" value="GO_Central"/>
</dbReference>
<evidence type="ECO:0000256" key="4">
    <source>
        <dbReference type="ARBA" id="ARBA00023125"/>
    </source>
</evidence>
<dbReference type="Pfam" id="PF00249">
    <property type="entry name" value="Myb_DNA-binding"/>
    <property type="match status" value="2"/>
</dbReference>
<dbReference type="PROSITE" id="PS51294">
    <property type="entry name" value="HTH_MYB"/>
    <property type="match status" value="2"/>
</dbReference>
<evidence type="ECO:0000259" key="9">
    <source>
        <dbReference type="PROSITE" id="PS51294"/>
    </source>
</evidence>
<feature type="compositionally biased region" description="Acidic residues" evidence="7">
    <location>
        <begin position="107"/>
        <end position="117"/>
    </location>
</feature>
<keyword evidence="2" id="KW-0677">Repeat</keyword>
<evidence type="ECO:0000259" key="8">
    <source>
        <dbReference type="PROSITE" id="PS50090"/>
    </source>
</evidence>
<feature type="compositionally biased region" description="Low complexity" evidence="7">
    <location>
        <begin position="118"/>
        <end position="132"/>
    </location>
</feature>
<dbReference type="GO" id="GO:0000981">
    <property type="term" value="F:DNA-binding transcription factor activity, RNA polymerase II-specific"/>
    <property type="evidence" value="ECO:0000318"/>
    <property type="project" value="GO_Central"/>
</dbReference>
<dbReference type="EMBL" id="DS926328">
    <property type="protein sequence ID" value="EEC17641.1"/>
    <property type="molecule type" value="Genomic_DNA"/>
</dbReference>